<evidence type="ECO:0000313" key="2">
    <source>
        <dbReference type="Proteomes" id="UP000887564"/>
    </source>
</evidence>
<dbReference type="InterPro" id="IPR055987">
    <property type="entry name" value="DUF7565"/>
</dbReference>
<dbReference type="Pfam" id="PF24446">
    <property type="entry name" value="DUF7565"/>
    <property type="match status" value="1"/>
</dbReference>
<feature type="compositionally biased region" description="Basic and acidic residues" evidence="1">
    <location>
        <begin position="94"/>
        <end position="112"/>
    </location>
</feature>
<sequence length="136" mass="15999">TYANADELEIHIASDHVNYVPYECEKCRFSRFPTEFALHSHYTNDHGLKEFYVKYKVTPETGRKRQMVKDLLQRSLNISENALQVRPSKRKRKGNEPKKSSPDSEDETRTCEIDKNVKAEIVKTKKESKVFDYQLE</sequence>
<dbReference type="WBParaSite" id="PEQ_0000276101-mRNA-1">
    <property type="protein sequence ID" value="PEQ_0000276101-mRNA-1"/>
    <property type="gene ID" value="PEQ_0000276101"/>
</dbReference>
<feature type="region of interest" description="Disordered" evidence="1">
    <location>
        <begin position="79"/>
        <end position="112"/>
    </location>
</feature>
<organism evidence="2 3">
    <name type="scientific">Parascaris equorum</name>
    <name type="common">Equine roundworm</name>
    <dbReference type="NCBI Taxonomy" id="6256"/>
    <lineage>
        <taxon>Eukaryota</taxon>
        <taxon>Metazoa</taxon>
        <taxon>Ecdysozoa</taxon>
        <taxon>Nematoda</taxon>
        <taxon>Chromadorea</taxon>
        <taxon>Rhabditida</taxon>
        <taxon>Spirurina</taxon>
        <taxon>Ascaridomorpha</taxon>
        <taxon>Ascaridoidea</taxon>
        <taxon>Ascarididae</taxon>
        <taxon>Parascaris</taxon>
    </lineage>
</organism>
<keyword evidence="2" id="KW-1185">Reference proteome</keyword>
<evidence type="ECO:0000313" key="3">
    <source>
        <dbReference type="WBParaSite" id="PEQ_0000276101-mRNA-1"/>
    </source>
</evidence>
<proteinExistence type="predicted"/>
<accession>A0A914R8G8</accession>
<dbReference type="Proteomes" id="UP000887564">
    <property type="component" value="Unplaced"/>
</dbReference>
<evidence type="ECO:0000256" key="1">
    <source>
        <dbReference type="SAM" id="MobiDB-lite"/>
    </source>
</evidence>
<protein>
    <submittedName>
        <fullName evidence="3">C2H2-type domain-containing protein</fullName>
    </submittedName>
</protein>
<name>A0A914R8G8_PAREQ</name>
<reference evidence="3" key="1">
    <citation type="submission" date="2022-11" db="UniProtKB">
        <authorList>
            <consortium name="WormBaseParasite"/>
        </authorList>
    </citation>
    <scope>IDENTIFICATION</scope>
</reference>
<dbReference type="AlphaFoldDB" id="A0A914R8G8"/>